<organism evidence="2 3">
    <name type="scientific">Solanum tuberosum</name>
    <name type="common">Potato</name>
    <dbReference type="NCBI Taxonomy" id="4113"/>
    <lineage>
        <taxon>Eukaryota</taxon>
        <taxon>Viridiplantae</taxon>
        <taxon>Streptophyta</taxon>
        <taxon>Embryophyta</taxon>
        <taxon>Tracheophyta</taxon>
        <taxon>Spermatophyta</taxon>
        <taxon>Magnoliopsida</taxon>
        <taxon>eudicotyledons</taxon>
        <taxon>Gunneridae</taxon>
        <taxon>Pentapetalae</taxon>
        <taxon>asterids</taxon>
        <taxon>lamiids</taxon>
        <taxon>Solanales</taxon>
        <taxon>Solanaceae</taxon>
        <taxon>Solanoideae</taxon>
        <taxon>Solaneae</taxon>
        <taxon>Solanum</taxon>
    </lineage>
</organism>
<protein>
    <submittedName>
        <fullName evidence="2">Uncharacterized protein</fullName>
    </submittedName>
</protein>
<dbReference type="Proteomes" id="UP000011115">
    <property type="component" value="Unassembled WGS sequence"/>
</dbReference>
<name>M1DDQ0_SOLTU</name>
<evidence type="ECO:0000313" key="3">
    <source>
        <dbReference type="Proteomes" id="UP000011115"/>
    </source>
</evidence>
<sequence>MSDKILIGEGSENILEVLANISKQVLEMNGRMGGMEETIVRVETENRWKDIQPEYNEIRRAMVHSTTLSPGQAHNLCSPSQSRTGTTNAPLSKLTTLKNHLGKPTPHPNPQPYQLPKENLLFLASQLQYQTPFQNNSNSSFHEPYASHPTNAPNIPYQDYQYENPLYDEIHDELNNDEFWYHEGRDRN</sequence>
<evidence type="ECO:0000313" key="2">
    <source>
        <dbReference type="EnsemblPlants" id="PGSC0003DMT400087369"/>
    </source>
</evidence>
<dbReference type="AlphaFoldDB" id="M1DDQ0"/>
<dbReference type="Gramene" id="PGSC0003DMT400087369">
    <property type="protein sequence ID" value="PGSC0003DMT400087369"/>
    <property type="gene ID" value="PGSC0003DMG400036940"/>
</dbReference>
<dbReference type="HOGENOM" id="CLU_1443373_0_0_1"/>
<dbReference type="InParanoid" id="M1DDQ0"/>
<reference evidence="2" key="2">
    <citation type="submission" date="2015-06" db="UniProtKB">
        <authorList>
            <consortium name="EnsemblPlants"/>
        </authorList>
    </citation>
    <scope>IDENTIFICATION</scope>
    <source>
        <strain evidence="2">DM1-3 516 R44</strain>
    </source>
</reference>
<evidence type="ECO:0000256" key="1">
    <source>
        <dbReference type="SAM" id="MobiDB-lite"/>
    </source>
</evidence>
<reference evidence="3" key="1">
    <citation type="journal article" date="2011" name="Nature">
        <title>Genome sequence and analysis of the tuber crop potato.</title>
        <authorList>
            <consortium name="The Potato Genome Sequencing Consortium"/>
        </authorList>
    </citation>
    <scope>NUCLEOTIDE SEQUENCE [LARGE SCALE GENOMIC DNA]</scope>
    <source>
        <strain evidence="3">cv. DM1-3 516 R44</strain>
    </source>
</reference>
<feature type="region of interest" description="Disordered" evidence="1">
    <location>
        <begin position="67"/>
        <end position="90"/>
    </location>
</feature>
<dbReference type="PaxDb" id="4113-PGSC0003DMT400087369"/>
<proteinExistence type="predicted"/>
<feature type="region of interest" description="Disordered" evidence="1">
    <location>
        <begin position="133"/>
        <end position="153"/>
    </location>
</feature>
<keyword evidence="3" id="KW-1185">Reference proteome</keyword>
<dbReference type="EnsemblPlants" id="PGSC0003DMT400087369">
    <property type="protein sequence ID" value="PGSC0003DMT400087369"/>
    <property type="gene ID" value="PGSC0003DMG400036940"/>
</dbReference>
<accession>M1DDQ0</accession>